<evidence type="ECO:0000256" key="1">
    <source>
        <dbReference type="SAM" id="SignalP"/>
    </source>
</evidence>
<protein>
    <recommendedName>
        <fullName evidence="3">Lipoprotein</fullName>
    </recommendedName>
</protein>
<keyword evidence="1" id="KW-0732">Signal</keyword>
<dbReference type="EMBL" id="VYDA01000331">
    <property type="protein sequence ID" value="MYH61864.1"/>
    <property type="molecule type" value="Genomic_DNA"/>
</dbReference>
<feature type="signal peptide" evidence="1">
    <location>
        <begin position="1"/>
        <end position="22"/>
    </location>
</feature>
<organism evidence="2">
    <name type="scientific">Caldilineaceae bacterium SB0675_bin_29</name>
    <dbReference type="NCBI Taxonomy" id="2605266"/>
    <lineage>
        <taxon>Bacteria</taxon>
        <taxon>Bacillati</taxon>
        <taxon>Chloroflexota</taxon>
        <taxon>Caldilineae</taxon>
        <taxon>Caldilineales</taxon>
        <taxon>Caldilineaceae</taxon>
    </lineage>
</organism>
<reference evidence="2" key="1">
    <citation type="submission" date="2019-09" db="EMBL/GenBank/DDBJ databases">
        <title>Characterisation of the sponge microbiome using genome-centric metagenomics.</title>
        <authorList>
            <person name="Engelberts J.P."/>
            <person name="Robbins S.J."/>
            <person name="De Goeij J.M."/>
            <person name="Aranda M."/>
            <person name="Bell S.C."/>
            <person name="Webster N.S."/>
        </authorList>
    </citation>
    <scope>NUCLEOTIDE SEQUENCE</scope>
    <source>
        <strain evidence="2">SB0675_bin_29</strain>
    </source>
</reference>
<feature type="chain" id="PRO_5025630226" description="Lipoprotein" evidence="1">
    <location>
        <begin position="23"/>
        <end position="195"/>
    </location>
</feature>
<proteinExistence type="predicted"/>
<gene>
    <name evidence="2" type="ORF">F4148_08885</name>
</gene>
<comment type="caution">
    <text evidence="2">The sequence shown here is derived from an EMBL/GenBank/DDBJ whole genome shotgun (WGS) entry which is preliminary data.</text>
</comment>
<evidence type="ECO:0008006" key="3">
    <source>
        <dbReference type="Google" id="ProtNLM"/>
    </source>
</evidence>
<name>A0A6B1G6Y3_9CHLR</name>
<dbReference type="AlphaFoldDB" id="A0A6B1G6Y3"/>
<accession>A0A6B1G6Y3</accession>
<evidence type="ECO:0000313" key="2">
    <source>
        <dbReference type="EMBL" id="MYH61864.1"/>
    </source>
</evidence>
<sequence>MRTVFYALALTLLLTACASVPAEMLHLVPTPEPNLTYMPYILNPNRYFQMYHEDGEPMSLLSADQMENDLWLRVWARSAIRQDGAREVVETLPSWVSEGFLMAVYMELFLQLRHACTESAERIAELIDESVEEVGRIGHVELPVLATTQSLGLYYGHLSEQRGGLLACWDYADEFDYASNMITWCFAENECVNQP</sequence>
<dbReference type="PROSITE" id="PS51257">
    <property type="entry name" value="PROKAR_LIPOPROTEIN"/>
    <property type="match status" value="1"/>
</dbReference>